<organism evidence="1 2">
    <name type="scientific">Burkholderia ubonensis</name>
    <dbReference type="NCBI Taxonomy" id="101571"/>
    <lineage>
        <taxon>Bacteria</taxon>
        <taxon>Pseudomonadati</taxon>
        <taxon>Pseudomonadota</taxon>
        <taxon>Betaproteobacteria</taxon>
        <taxon>Burkholderiales</taxon>
        <taxon>Burkholderiaceae</taxon>
        <taxon>Burkholderia</taxon>
        <taxon>Burkholderia cepacia complex</taxon>
    </lineage>
</organism>
<evidence type="ECO:0000313" key="2">
    <source>
        <dbReference type="Proteomes" id="UP000060630"/>
    </source>
</evidence>
<dbReference type="EMBL" id="LPHD01000061">
    <property type="protein sequence ID" value="KWA82958.1"/>
    <property type="molecule type" value="Genomic_DNA"/>
</dbReference>
<accession>A0A118HAQ2</accession>
<protein>
    <submittedName>
        <fullName evidence="1">Uncharacterized protein</fullName>
    </submittedName>
</protein>
<sequence length="94" mass="10437">MPDEDAVGSLHVDRKLPTVRYSHRDLIKPVGTKHQTPNPRRDVMSIRQKLFDSYLDALKLQLKLKSVLGTLDEQSLVAVDGFPQSNAAGGARVE</sequence>
<comment type="caution">
    <text evidence="1">The sequence shown here is derived from an EMBL/GenBank/DDBJ whole genome shotgun (WGS) entry which is preliminary data.</text>
</comment>
<dbReference type="AlphaFoldDB" id="A0A118HAQ2"/>
<name>A0A118HAQ2_9BURK</name>
<dbReference type="Proteomes" id="UP000060630">
    <property type="component" value="Unassembled WGS sequence"/>
</dbReference>
<reference evidence="1 2" key="1">
    <citation type="submission" date="2015-11" db="EMBL/GenBank/DDBJ databases">
        <title>Expanding the genomic diversity of Burkholderia species for the development of highly accurate diagnostics.</title>
        <authorList>
            <person name="Sahl J."/>
            <person name="Keim P."/>
            <person name="Wagner D."/>
        </authorList>
    </citation>
    <scope>NUCLEOTIDE SEQUENCE [LARGE SCALE GENOMIC DNA]</scope>
    <source>
        <strain evidence="1 2">MSMB2087WGS</strain>
    </source>
</reference>
<evidence type="ECO:0000313" key="1">
    <source>
        <dbReference type="EMBL" id="KWA82958.1"/>
    </source>
</evidence>
<proteinExistence type="predicted"/>
<gene>
    <name evidence="1" type="ORF">WL29_25325</name>
</gene>